<evidence type="ECO:0000256" key="1">
    <source>
        <dbReference type="ARBA" id="ARBA00004496"/>
    </source>
</evidence>
<proteinExistence type="inferred from homology"/>
<evidence type="ECO:0000313" key="8">
    <source>
        <dbReference type="Proteomes" id="UP000265540"/>
    </source>
</evidence>
<keyword evidence="4 5" id="KW-0963">Cytoplasm</keyword>
<dbReference type="EMBL" id="QZJF01000020">
    <property type="protein sequence ID" value="RJR26589.1"/>
    <property type="molecule type" value="Genomic_DNA"/>
</dbReference>
<name>A0A3A4ZBC1_UNCKA</name>
<dbReference type="PANTHER" id="PTHR33602">
    <property type="entry name" value="REGULATORY PROTEIN RECX FAMILY PROTEIN"/>
    <property type="match status" value="1"/>
</dbReference>
<evidence type="ECO:0000256" key="3">
    <source>
        <dbReference type="ARBA" id="ARBA00018111"/>
    </source>
</evidence>
<comment type="subcellular location">
    <subcellularLocation>
        <location evidence="1 5">Cytoplasm</location>
    </subcellularLocation>
</comment>
<accession>A0A3A4ZBC1</accession>
<dbReference type="Gene3D" id="1.10.10.10">
    <property type="entry name" value="Winged helix-like DNA-binding domain superfamily/Winged helix DNA-binding domain"/>
    <property type="match status" value="2"/>
</dbReference>
<dbReference type="Pfam" id="PF21981">
    <property type="entry name" value="RecX_HTH3"/>
    <property type="match status" value="1"/>
</dbReference>
<reference evidence="7 8" key="1">
    <citation type="journal article" date="2017" name="ISME J.">
        <title>Energy and carbon metabolisms in a deep terrestrial subsurface fluid microbial community.</title>
        <authorList>
            <person name="Momper L."/>
            <person name="Jungbluth S.P."/>
            <person name="Lee M.D."/>
            <person name="Amend J.P."/>
        </authorList>
    </citation>
    <scope>NUCLEOTIDE SEQUENCE [LARGE SCALE GENOMIC DNA]</scope>
    <source>
        <strain evidence="7">SURF_46</strain>
    </source>
</reference>
<evidence type="ECO:0000313" key="7">
    <source>
        <dbReference type="EMBL" id="RJR26589.1"/>
    </source>
</evidence>
<dbReference type="PANTHER" id="PTHR33602:SF1">
    <property type="entry name" value="REGULATORY PROTEIN RECX FAMILY PROTEIN"/>
    <property type="match status" value="1"/>
</dbReference>
<comment type="similarity">
    <text evidence="2 5">Belongs to the RecX family.</text>
</comment>
<evidence type="ECO:0000256" key="5">
    <source>
        <dbReference type="HAMAP-Rule" id="MF_01114"/>
    </source>
</evidence>
<feature type="domain" description="RecX third three-helical" evidence="6">
    <location>
        <begin position="118"/>
        <end position="159"/>
    </location>
</feature>
<evidence type="ECO:0000256" key="4">
    <source>
        <dbReference type="ARBA" id="ARBA00022490"/>
    </source>
</evidence>
<protein>
    <recommendedName>
        <fullName evidence="3 5">Regulatory protein RecX</fullName>
    </recommendedName>
</protein>
<comment type="caution">
    <text evidence="7">The sequence shown here is derived from an EMBL/GenBank/DDBJ whole genome shotgun (WGS) entry which is preliminary data.</text>
</comment>
<gene>
    <name evidence="5" type="primary">recX</name>
    <name evidence="7" type="ORF">C4561_04845</name>
</gene>
<evidence type="ECO:0000259" key="6">
    <source>
        <dbReference type="Pfam" id="PF21981"/>
    </source>
</evidence>
<sequence length="166" mass="19459">MIEEKTFQKIYSKALNFVSDIPRTRKEVLDRLDRYVFKLTLDSEDKYELKLSVLTLLEEDGLINDERYVRDFINNFKLSSKPRSIRKIKYFLFKKGITSDLIERELSLLEGSVETGNIEKELNKAVSRYSGLEGYQLRSKLTSYLLRKGYDGDMVYNVVDTFLGVK</sequence>
<dbReference type="Proteomes" id="UP000265540">
    <property type="component" value="Unassembled WGS sequence"/>
</dbReference>
<dbReference type="GO" id="GO:0005737">
    <property type="term" value="C:cytoplasm"/>
    <property type="evidence" value="ECO:0007669"/>
    <property type="project" value="UniProtKB-SubCell"/>
</dbReference>
<evidence type="ECO:0000256" key="2">
    <source>
        <dbReference type="ARBA" id="ARBA00009695"/>
    </source>
</evidence>
<organism evidence="7 8">
    <name type="scientific">candidate division WWE3 bacterium</name>
    <dbReference type="NCBI Taxonomy" id="2053526"/>
    <lineage>
        <taxon>Bacteria</taxon>
        <taxon>Katanobacteria</taxon>
    </lineage>
</organism>
<dbReference type="InterPro" id="IPR003783">
    <property type="entry name" value="Regulatory_RecX"/>
</dbReference>
<comment type="function">
    <text evidence="5">Modulates RecA activity.</text>
</comment>
<dbReference type="InterPro" id="IPR036388">
    <property type="entry name" value="WH-like_DNA-bd_sf"/>
</dbReference>
<dbReference type="GO" id="GO:0006282">
    <property type="term" value="P:regulation of DNA repair"/>
    <property type="evidence" value="ECO:0007669"/>
    <property type="project" value="UniProtKB-UniRule"/>
</dbReference>
<dbReference type="InterPro" id="IPR053925">
    <property type="entry name" value="RecX_HTH_3rd"/>
</dbReference>
<dbReference type="HAMAP" id="MF_01114">
    <property type="entry name" value="RecX"/>
    <property type="match status" value="1"/>
</dbReference>
<dbReference type="AlphaFoldDB" id="A0A3A4ZBC1"/>